<dbReference type="Proteomes" id="UP000178577">
    <property type="component" value="Unassembled WGS sequence"/>
</dbReference>
<dbReference type="InterPro" id="IPR011576">
    <property type="entry name" value="Pyridox_Oxase_N"/>
</dbReference>
<evidence type="ECO:0000313" key="3">
    <source>
        <dbReference type="EMBL" id="OGD87969.1"/>
    </source>
</evidence>
<evidence type="ECO:0000259" key="2">
    <source>
        <dbReference type="Pfam" id="PF01243"/>
    </source>
</evidence>
<dbReference type="SUPFAM" id="SSF50475">
    <property type="entry name" value="FMN-binding split barrel"/>
    <property type="match status" value="1"/>
</dbReference>
<evidence type="ECO:0000256" key="1">
    <source>
        <dbReference type="ARBA" id="ARBA00023002"/>
    </source>
</evidence>
<organism evidence="3 4">
    <name type="scientific">Candidatus Curtissbacteria bacterium RIFCSPHIGHO2_01_FULL_40_12</name>
    <dbReference type="NCBI Taxonomy" id="1797710"/>
    <lineage>
        <taxon>Bacteria</taxon>
        <taxon>Candidatus Curtissiibacteriota</taxon>
    </lineage>
</organism>
<reference evidence="3 4" key="1">
    <citation type="journal article" date="2016" name="Nat. Commun.">
        <title>Thousands of microbial genomes shed light on interconnected biogeochemical processes in an aquifer system.</title>
        <authorList>
            <person name="Anantharaman K."/>
            <person name="Brown C.T."/>
            <person name="Hug L.A."/>
            <person name="Sharon I."/>
            <person name="Castelle C.J."/>
            <person name="Probst A.J."/>
            <person name="Thomas B.C."/>
            <person name="Singh A."/>
            <person name="Wilkins M.J."/>
            <person name="Karaoz U."/>
            <person name="Brodie E.L."/>
            <person name="Williams K.H."/>
            <person name="Hubbard S.S."/>
            <person name="Banfield J.F."/>
        </authorList>
    </citation>
    <scope>NUCLEOTIDE SEQUENCE [LARGE SCALE GENOMIC DNA]</scope>
</reference>
<dbReference type="GO" id="GO:0070967">
    <property type="term" value="F:coenzyme F420 binding"/>
    <property type="evidence" value="ECO:0007669"/>
    <property type="project" value="TreeGrafter"/>
</dbReference>
<dbReference type="InterPro" id="IPR052019">
    <property type="entry name" value="F420H2_bilvrd_red/Heme_oxyg"/>
</dbReference>
<keyword evidence="1" id="KW-0560">Oxidoreductase</keyword>
<name>A0A1F5G7Z8_9BACT</name>
<evidence type="ECO:0000313" key="4">
    <source>
        <dbReference type="Proteomes" id="UP000178577"/>
    </source>
</evidence>
<dbReference type="EMBL" id="MFAY01000051">
    <property type="protein sequence ID" value="OGD87969.1"/>
    <property type="molecule type" value="Genomic_DNA"/>
</dbReference>
<comment type="caution">
    <text evidence="3">The sequence shown here is derived from an EMBL/GenBank/DDBJ whole genome shotgun (WGS) entry which is preliminary data.</text>
</comment>
<dbReference type="AlphaFoldDB" id="A0A1F5G7Z8"/>
<gene>
    <name evidence="3" type="ORF">A2693_00665</name>
</gene>
<dbReference type="Pfam" id="PF01243">
    <property type="entry name" value="PNPOx_N"/>
    <property type="match status" value="1"/>
</dbReference>
<proteinExistence type="predicted"/>
<protein>
    <recommendedName>
        <fullName evidence="2">Pyridoxamine 5'-phosphate oxidase N-terminal domain-containing protein</fullName>
    </recommendedName>
</protein>
<dbReference type="PANTHER" id="PTHR35176">
    <property type="entry name" value="HEME OXYGENASE HI_0854-RELATED"/>
    <property type="match status" value="1"/>
</dbReference>
<feature type="domain" description="Pyridoxamine 5'-phosphate oxidase N-terminal" evidence="2">
    <location>
        <begin position="5"/>
        <end position="134"/>
    </location>
</feature>
<dbReference type="Gene3D" id="2.30.110.10">
    <property type="entry name" value="Electron Transport, Fmn-binding Protein, Chain A"/>
    <property type="match status" value="1"/>
</dbReference>
<dbReference type="InterPro" id="IPR012349">
    <property type="entry name" value="Split_barrel_FMN-bd"/>
</dbReference>
<dbReference type="PANTHER" id="PTHR35176:SF6">
    <property type="entry name" value="HEME OXYGENASE HI_0854-RELATED"/>
    <property type="match status" value="1"/>
</dbReference>
<accession>A0A1F5G7Z8</accession>
<sequence>MKALSEKAKQIIEKILYITLATISKDGQPWNSPVYCAFDENYNFYWISWRENQHSKNIRDNNRVFIVIYDSTVSEGQGQGVYIQAKAYELNDEKNINNALKYLDGRIGKQDRHKASQFQGNMPRRIYKAVPEKAWVNVDSRINGEFVDKRVEIKL</sequence>
<dbReference type="GO" id="GO:0005829">
    <property type="term" value="C:cytosol"/>
    <property type="evidence" value="ECO:0007669"/>
    <property type="project" value="TreeGrafter"/>
</dbReference>
<dbReference type="GO" id="GO:0016627">
    <property type="term" value="F:oxidoreductase activity, acting on the CH-CH group of donors"/>
    <property type="evidence" value="ECO:0007669"/>
    <property type="project" value="TreeGrafter"/>
</dbReference>